<evidence type="ECO:0000313" key="1">
    <source>
        <dbReference type="EMBL" id="PNR48012.1"/>
    </source>
</evidence>
<sequence length="102" mass="11553">MNQTNNRRTDAAAVSRTEVFTPILGLLLHVCRMRSNVTVVSISLVLQSCIRNSSCLRSLPGSWCWIAVTLPSRSPKEALILCEICRHLTLLYDRLRNFSYSN</sequence>
<dbReference type="InParanoid" id="A0A2K1K2L5"/>
<dbReference type="EMBL" id="ABEU02000009">
    <property type="protein sequence ID" value="PNR48012.1"/>
    <property type="molecule type" value="Genomic_DNA"/>
</dbReference>
<gene>
    <name evidence="1" type="ORF">PHYPA_012485</name>
</gene>
<keyword evidence="3" id="KW-1185">Reference proteome</keyword>
<dbReference type="EnsemblPlants" id="Pp3c9_9073V3.1">
    <property type="protein sequence ID" value="Pp3c9_9073V3.1"/>
    <property type="gene ID" value="Pp3c9_9073"/>
</dbReference>
<reference evidence="1 3" key="2">
    <citation type="journal article" date="2018" name="Plant J.">
        <title>The Physcomitrella patens chromosome-scale assembly reveals moss genome structure and evolution.</title>
        <authorList>
            <person name="Lang D."/>
            <person name="Ullrich K.K."/>
            <person name="Murat F."/>
            <person name="Fuchs J."/>
            <person name="Jenkins J."/>
            <person name="Haas F.B."/>
            <person name="Piednoel M."/>
            <person name="Gundlach H."/>
            <person name="Van Bel M."/>
            <person name="Meyberg R."/>
            <person name="Vives C."/>
            <person name="Morata J."/>
            <person name="Symeonidi A."/>
            <person name="Hiss M."/>
            <person name="Muchero W."/>
            <person name="Kamisugi Y."/>
            <person name="Saleh O."/>
            <person name="Blanc G."/>
            <person name="Decker E.L."/>
            <person name="van Gessel N."/>
            <person name="Grimwood J."/>
            <person name="Hayes R.D."/>
            <person name="Graham S.W."/>
            <person name="Gunter L.E."/>
            <person name="McDaniel S.F."/>
            <person name="Hoernstein S.N.W."/>
            <person name="Larsson A."/>
            <person name="Li F.W."/>
            <person name="Perroud P.F."/>
            <person name="Phillips J."/>
            <person name="Ranjan P."/>
            <person name="Rokshar D.S."/>
            <person name="Rothfels C.J."/>
            <person name="Schneider L."/>
            <person name="Shu S."/>
            <person name="Stevenson D.W."/>
            <person name="Thummler F."/>
            <person name="Tillich M."/>
            <person name="Villarreal Aguilar J.C."/>
            <person name="Widiez T."/>
            <person name="Wong G.K."/>
            <person name="Wymore A."/>
            <person name="Zhang Y."/>
            <person name="Zimmer A.D."/>
            <person name="Quatrano R.S."/>
            <person name="Mayer K.F.X."/>
            <person name="Goodstein D."/>
            <person name="Casacuberta J.M."/>
            <person name="Vandepoele K."/>
            <person name="Reski R."/>
            <person name="Cuming A.C."/>
            <person name="Tuskan G.A."/>
            <person name="Maumus F."/>
            <person name="Salse J."/>
            <person name="Schmutz J."/>
            <person name="Rensing S.A."/>
        </authorList>
    </citation>
    <scope>NUCLEOTIDE SEQUENCE [LARGE SCALE GENOMIC DNA]</scope>
    <source>
        <strain evidence="2 3">cv. Gransden 2004</strain>
    </source>
</reference>
<accession>A0A2K1K2L5</accession>
<name>A0A2K1K2L5_PHYPA</name>
<protein>
    <submittedName>
        <fullName evidence="1 2">Uncharacterized protein</fullName>
    </submittedName>
</protein>
<reference evidence="1 3" key="1">
    <citation type="journal article" date="2008" name="Science">
        <title>The Physcomitrella genome reveals evolutionary insights into the conquest of land by plants.</title>
        <authorList>
            <person name="Rensing S."/>
            <person name="Lang D."/>
            <person name="Zimmer A."/>
            <person name="Terry A."/>
            <person name="Salamov A."/>
            <person name="Shapiro H."/>
            <person name="Nishiyama T."/>
            <person name="Perroud P.-F."/>
            <person name="Lindquist E."/>
            <person name="Kamisugi Y."/>
            <person name="Tanahashi T."/>
            <person name="Sakakibara K."/>
            <person name="Fujita T."/>
            <person name="Oishi K."/>
            <person name="Shin-I T."/>
            <person name="Kuroki Y."/>
            <person name="Toyoda A."/>
            <person name="Suzuki Y."/>
            <person name="Hashimoto A."/>
            <person name="Yamaguchi K."/>
            <person name="Sugano A."/>
            <person name="Kohara Y."/>
            <person name="Fujiyama A."/>
            <person name="Anterola A."/>
            <person name="Aoki S."/>
            <person name="Ashton N."/>
            <person name="Barbazuk W.B."/>
            <person name="Barker E."/>
            <person name="Bennetzen J."/>
            <person name="Bezanilla M."/>
            <person name="Blankenship R."/>
            <person name="Cho S.H."/>
            <person name="Dutcher S."/>
            <person name="Estelle M."/>
            <person name="Fawcett J.A."/>
            <person name="Gundlach H."/>
            <person name="Hanada K."/>
            <person name="Heyl A."/>
            <person name="Hicks K.A."/>
            <person name="Hugh J."/>
            <person name="Lohr M."/>
            <person name="Mayer K."/>
            <person name="Melkozernov A."/>
            <person name="Murata T."/>
            <person name="Nelson D."/>
            <person name="Pils B."/>
            <person name="Prigge M."/>
            <person name="Reiss B."/>
            <person name="Renner T."/>
            <person name="Rombauts S."/>
            <person name="Rushton P."/>
            <person name="Sanderfoot A."/>
            <person name="Schween G."/>
            <person name="Shiu S.-H."/>
            <person name="Stueber K."/>
            <person name="Theodoulou F.L."/>
            <person name="Tu H."/>
            <person name="Van de Peer Y."/>
            <person name="Verrier P.J."/>
            <person name="Waters E."/>
            <person name="Wood A."/>
            <person name="Yang L."/>
            <person name="Cove D."/>
            <person name="Cuming A."/>
            <person name="Hasebe M."/>
            <person name="Lucas S."/>
            <person name="Mishler D.B."/>
            <person name="Reski R."/>
            <person name="Grigoriev I."/>
            <person name="Quatrano R.S."/>
            <person name="Boore J.L."/>
        </authorList>
    </citation>
    <scope>NUCLEOTIDE SEQUENCE [LARGE SCALE GENOMIC DNA]</scope>
    <source>
        <strain evidence="2 3">cv. Gransden 2004</strain>
    </source>
</reference>
<evidence type="ECO:0000313" key="3">
    <source>
        <dbReference type="Proteomes" id="UP000006727"/>
    </source>
</evidence>
<reference evidence="2" key="3">
    <citation type="submission" date="2020-12" db="UniProtKB">
        <authorList>
            <consortium name="EnsemblPlants"/>
        </authorList>
    </citation>
    <scope>IDENTIFICATION</scope>
</reference>
<evidence type="ECO:0000313" key="2">
    <source>
        <dbReference type="EnsemblPlants" id="Pp3c9_9073V3.1"/>
    </source>
</evidence>
<proteinExistence type="predicted"/>
<dbReference type="Proteomes" id="UP000006727">
    <property type="component" value="Chromosome 9"/>
</dbReference>
<organism evidence="1">
    <name type="scientific">Physcomitrium patens</name>
    <name type="common">Spreading-leaved earth moss</name>
    <name type="synonym">Physcomitrella patens</name>
    <dbReference type="NCBI Taxonomy" id="3218"/>
    <lineage>
        <taxon>Eukaryota</taxon>
        <taxon>Viridiplantae</taxon>
        <taxon>Streptophyta</taxon>
        <taxon>Embryophyta</taxon>
        <taxon>Bryophyta</taxon>
        <taxon>Bryophytina</taxon>
        <taxon>Bryopsida</taxon>
        <taxon>Funariidae</taxon>
        <taxon>Funariales</taxon>
        <taxon>Funariaceae</taxon>
        <taxon>Physcomitrium</taxon>
    </lineage>
</organism>
<dbReference type="AlphaFoldDB" id="A0A2K1K2L5"/>
<dbReference type="Gramene" id="Pp3c9_9073V3.1">
    <property type="protein sequence ID" value="Pp3c9_9073V3.1"/>
    <property type="gene ID" value="Pp3c9_9073"/>
</dbReference>